<evidence type="ECO:0000313" key="3">
    <source>
        <dbReference type="Proteomes" id="UP000230423"/>
    </source>
</evidence>
<dbReference type="EMBL" id="KZ355087">
    <property type="protein sequence ID" value="PIO60625.1"/>
    <property type="molecule type" value="Genomic_DNA"/>
</dbReference>
<name>A0A2G9TRR7_TELCI</name>
<keyword evidence="3" id="KW-1185">Reference proteome</keyword>
<dbReference type="OrthoDB" id="5818973at2759"/>
<evidence type="ECO:0000313" key="2">
    <source>
        <dbReference type="EMBL" id="PIO60625.1"/>
    </source>
</evidence>
<organism evidence="2 3">
    <name type="scientific">Teladorsagia circumcincta</name>
    <name type="common">Brown stomach worm</name>
    <name type="synonym">Ostertagia circumcincta</name>
    <dbReference type="NCBI Taxonomy" id="45464"/>
    <lineage>
        <taxon>Eukaryota</taxon>
        <taxon>Metazoa</taxon>
        <taxon>Ecdysozoa</taxon>
        <taxon>Nematoda</taxon>
        <taxon>Chromadorea</taxon>
        <taxon>Rhabditida</taxon>
        <taxon>Rhabditina</taxon>
        <taxon>Rhabditomorpha</taxon>
        <taxon>Strongyloidea</taxon>
        <taxon>Trichostrongylidae</taxon>
        <taxon>Teladorsagia</taxon>
    </lineage>
</organism>
<dbReference type="Proteomes" id="UP000230423">
    <property type="component" value="Unassembled WGS sequence"/>
</dbReference>
<evidence type="ECO:0000256" key="1">
    <source>
        <dbReference type="SAM" id="MobiDB-lite"/>
    </source>
</evidence>
<reference evidence="2 3" key="1">
    <citation type="submission" date="2015-09" db="EMBL/GenBank/DDBJ databases">
        <title>Draft genome of the parasitic nematode Teladorsagia circumcincta isolate WARC Sus (inbred).</title>
        <authorList>
            <person name="Mitreva M."/>
        </authorList>
    </citation>
    <scope>NUCLEOTIDE SEQUENCE [LARGE SCALE GENOMIC DNA]</scope>
    <source>
        <strain evidence="2 3">S</strain>
    </source>
</reference>
<proteinExistence type="predicted"/>
<protein>
    <submittedName>
        <fullName evidence="2">Uncharacterized protein</fullName>
    </submittedName>
</protein>
<sequence length="94" mass="10402">FPQGFKYFFYSEATSIYLCPEVKEKKELPAVPQRNLAKVEVTIDDAKACAKPNGVRRRPPKRRLAEGSVSCPSSKCKRLENSPNSGSSVQIIGT</sequence>
<feature type="non-terminal residue" evidence="2">
    <location>
        <position position="1"/>
    </location>
</feature>
<accession>A0A2G9TRR7</accession>
<dbReference type="AlphaFoldDB" id="A0A2G9TRR7"/>
<feature type="compositionally biased region" description="Polar residues" evidence="1">
    <location>
        <begin position="81"/>
        <end position="94"/>
    </location>
</feature>
<gene>
    <name evidence="2" type="ORF">TELCIR_17875</name>
</gene>
<feature type="region of interest" description="Disordered" evidence="1">
    <location>
        <begin position="51"/>
        <end position="94"/>
    </location>
</feature>